<dbReference type="Proteomes" id="UP000793456">
    <property type="component" value="Chromosome I"/>
</dbReference>
<dbReference type="EMBL" id="CM011674">
    <property type="protein sequence ID" value="TMS23064.1"/>
    <property type="molecule type" value="Genomic_DNA"/>
</dbReference>
<name>A0ACD3RV90_LARCR</name>
<keyword evidence="2" id="KW-1185">Reference proteome</keyword>
<evidence type="ECO:0000313" key="1">
    <source>
        <dbReference type="EMBL" id="TMS23064.1"/>
    </source>
</evidence>
<protein>
    <submittedName>
        <fullName evidence="1">Uncharacterized protein</fullName>
    </submittedName>
</protein>
<sequence length="275" mass="31255">MNTLFKSKVSRKSVQPNPEERIPKTIEIKSISHVTAMSQTSSPLQLPPRVFEPCWPGLTGANWRAELTACSLPGGDVKTWRADLRPLDVEFMRRLSKVVNIVPVIAKADTLTLEERDDFKQTIREELRANGIDVYPQKEFDEDAEDRLINDKIREMIPFAVVGSDQEYQVNGKRILGRKTKWGTIEVENIAHCEFAYLRDLLIRTHMQNIKDITGSIHYETYRVRRLNESNGHFSSHLSDHPDAQQKANGQPEQQPGGPHANGVAAQHEALSHEM</sequence>
<reference evidence="1" key="1">
    <citation type="submission" date="2018-11" db="EMBL/GenBank/DDBJ databases">
        <title>The sequence and de novo assembly of Larimichthys crocea genome using PacBio and Hi-C technologies.</title>
        <authorList>
            <person name="Xu P."/>
            <person name="Chen B."/>
            <person name="Zhou Z."/>
            <person name="Ke Q."/>
            <person name="Wu Y."/>
            <person name="Bai H."/>
            <person name="Pu F."/>
        </authorList>
    </citation>
    <scope>NUCLEOTIDE SEQUENCE</scope>
    <source>
        <tissue evidence="1">Muscle</tissue>
    </source>
</reference>
<proteinExistence type="predicted"/>
<accession>A0ACD3RV90</accession>
<organism evidence="1 2">
    <name type="scientific">Larimichthys crocea</name>
    <name type="common">Large yellow croaker</name>
    <name type="synonym">Pseudosciaena crocea</name>
    <dbReference type="NCBI Taxonomy" id="215358"/>
    <lineage>
        <taxon>Eukaryota</taxon>
        <taxon>Metazoa</taxon>
        <taxon>Chordata</taxon>
        <taxon>Craniata</taxon>
        <taxon>Vertebrata</taxon>
        <taxon>Euteleostomi</taxon>
        <taxon>Actinopterygii</taxon>
        <taxon>Neopterygii</taxon>
        <taxon>Teleostei</taxon>
        <taxon>Neoteleostei</taxon>
        <taxon>Acanthomorphata</taxon>
        <taxon>Eupercaria</taxon>
        <taxon>Sciaenidae</taxon>
        <taxon>Larimichthys</taxon>
    </lineage>
</organism>
<evidence type="ECO:0000313" key="2">
    <source>
        <dbReference type="Proteomes" id="UP000793456"/>
    </source>
</evidence>
<comment type="caution">
    <text evidence="1">The sequence shown here is derived from an EMBL/GenBank/DDBJ whole genome shotgun (WGS) entry which is preliminary data.</text>
</comment>
<gene>
    <name evidence="1" type="ORF">E3U43_008370</name>
</gene>